<dbReference type="SUPFAM" id="SSF50249">
    <property type="entry name" value="Nucleic acid-binding proteins"/>
    <property type="match status" value="1"/>
</dbReference>
<dbReference type="AlphaFoldDB" id="A0A7J2TL09"/>
<evidence type="ECO:0008006" key="2">
    <source>
        <dbReference type="Google" id="ProtNLM"/>
    </source>
</evidence>
<comment type="caution">
    <text evidence="1">The sequence shown here is derived from an EMBL/GenBank/DDBJ whole genome shotgun (WGS) entry which is preliminary data.</text>
</comment>
<sequence length="114" mass="13116">MDKREEIMERFGDLLDEDTLEMLLKHEDVFVKIAEIRAGRVNIRGFVTGIGDPELANEIHVSDETGRIRVLVSREIYLKAEIGKEIEIYNGFAKQGKKGLEVHANRFSIVRFLE</sequence>
<reference evidence="1" key="1">
    <citation type="journal article" date="2020" name="mSystems">
        <title>Genome- and Community-Level Interaction Insights into Carbon Utilization and Element Cycling Functions of Hydrothermarchaeota in Hydrothermal Sediment.</title>
        <authorList>
            <person name="Zhou Z."/>
            <person name="Liu Y."/>
            <person name="Xu W."/>
            <person name="Pan J."/>
            <person name="Luo Z.H."/>
            <person name="Li M."/>
        </authorList>
    </citation>
    <scope>NUCLEOTIDE SEQUENCE [LARGE SCALE GENOMIC DNA]</scope>
    <source>
        <strain evidence="1">SpSt-26</strain>
    </source>
</reference>
<gene>
    <name evidence="1" type="ORF">ENP88_07155</name>
</gene>
<evidence type="ECO:0000313" key="1">
    <source>
        <dbReference type="EMBL" id="HEH35896.1"/>
    </source>
</evidence>
<proteinExistence type="predicted"/>
<dbReference type="EMBL" id="DSLA01000112">
    <property type="protein sequence ID" value="HEH35896.1"/>
    <property type="molecule type" value="Genomic_DNA"/>
</dbReference>
<accession>A0A7J2TL09</accession>
<dbReference type="Gene3D" id="2.40.50.140">
    <property type="entry name" value="Nucleic acid-binding proteins"/>
    <property type="match status" value="1"/>
</dbReference>
<name>A0A7J2TL09_ARCFL</name>
<organism evidence="1">
    <name type="scientific">Archaeoglobus fulgidus</name>
    <dbReference type="NCBI Taxonomy" id="2234"/>
    <lineage>
        <taxon>Archaea</taxon>
        <taxon>Methanobacteriati</taxon>
        <taxon>Methanobacteriota</taxon>
        <taxon>Archaeoglobi</taxon>
        <taxon>Archaeoglobales</taxon>
        <taxon>Archaeoglobaceae</taxon>
        <taxon>Archaeoglobus</taxon>
    </lineage>
</organism>
<protein>
    <recommendedName>
        <fullName evidence="2">OB domain-containing protein</fullName>
    </recommendedName>
</protein>
<dbReference type="InterPro" id="IPR012340">
    <property type="entry name" value="NA-bd_OB-fold"/>
</dbReference>